<feature type="transmembrane region" description="Helical" evidence="1">
    <location>
        <begin position="140"/>
        <end position="169"/>
    </location>
</feature>
<gene>
    <name evidence="2" type="ORF">P6P90_05320</name>
</gene>
<proteinExistence type="predicted"/>
<evidence type="ECO:0000256" key="1">
    <source>
        <dbReference type="SAM" id="Phobius"/>
    </source>
</evidence>
<dbReference type="Proteomes" id="UP001218246">
    <property type="component" value="Unassembled WGS sequence"/>
</dbReference>
<dbReference type="EMBL" id="JARULN010000002">
    <property type="protein sequence ID" value="MDG5753417.1"/>
    <property type="molecule type" value="Genomic_DNA"/>
</dbReference>
<feature type="transmembrane region" description="Helical" evidence="1">
    <location>
        <begin position="213"/>
        <end position="232"/>
    </location>
</feature>
<dbReference type="RefSeq" id="WP_278017856.1">
    <property type="nucleotide sequence ID" value="NZ_JARRRY010000001.1"/>
</dbReference>
<evidence type="ECO:0000313" key="3">
    <source>
        <dbReference type="Proteomes" id="UP001218246"/>
    </source>
</evidence>
<dbReference type="Pfam" id="PF04474">
    <property type="entry name" value="DUF554"/>
    <property type="match status" value="1"/>
</dbReference>
<reference evidence="2 3" key="1">
    <citation type="submission" date="2023-04" db="EMBL/GenBank/DDBJ databases">
        <title>Ectobacillus antri isolated from activated sludge.</title>
        <authorList>
            <person name="Yan P."/>
            <person name="Liu X."/>
        </authorList>
    </citation>
    <scope>NUCLEOTIDE SEQUENCE [LARGE SCALE GENOMIC DNA]</scope>
    <source>
        <strain evidence="2 3">C18H</strain>
    </source>
</reference>
<keyword evidence="1" id="KW-0472">Membrane</keyword>
<keyword evidence="3" id="KW-1185">Reference proteome</keyword>
<feature type="transmembrane region" description="Helical" evidence="1">
    <location>
        <begin position="57"/>
        <end position="75"/>
    </location>
</feature>
<dbReference type="PANTHER" id="PTHR36111">
    <property type="entry name" value="INNER MEMBRANE PROTEIN-RELATED"/>
    <property type="match status" value="1"/>
</dbReference>
<accession>A0ABT6H4A1</accession>
<protein>
    <submittedName>
        <fullName evidence="2">DUF554 domain-containing protein</fullName>
    </submittedName>
</protein>
<keyword evidence="1" id="KW-1133">Transmembrane helix</keyword>
<keyword evidence="1" id="KW-0812">Transmembrane</keyword>
<feature type="transmembrane region" description="Helical" evidence="1">
    <location>
        <begin position="33"/>
        <end position="51"/>
    </location>
</feature>
<dbReference type="PANTHER" id="PTHR36111:SF2">
    <property type="entry name" value="INNER MEMBRANE PROTEIN"/>
    <property type="match status" value="1"/>
</dbReference>
<comment type="caution">
    <text evidence="2">The sequence shown here is derived from an EMBL/GenBank/DDBJ whole genome shotgun (WGS) entry which is preliminary data.</text>
</comment>
<dbReference type="InterPro" id="IPR007563">
    <property type="entry name" value="DUF554"/>
</dbReference>
<evidence type="ECO:0000313" key="2">
    <source>
        <dbReference type="EMBL" id="MDG5753417.1"/>
    </source>
</evidence>
<sequence>MALLGTLVNGVAIITGSLFGLVLRNISERMKATVMQGIGLAVLILGVGMGLKSEQFLIVISSIAIGSAIGEWWNLEEKLNKLGIWIEKRVGAKEKGSIARGFVTATLVYVVGAMAIVGALDSGLRHDHTVLFTKAMLDGISAIIFTSALGIGVMLSAIPVILYQGFIALFATQIQAFVPEVLMDAIILEITAVGGIMIVAIGLNMLEVVKVRVANMLPSLLIAILLVTIVSLF</sequence>
<feature type="transmembrane region" description="Helical" evidence="1">
    <location>
        <begin position="98"/>
        <end position="120"/>
    </location>
</feature>
<feature type="transmembrane region" description="Helical" evidence="1">
    <location>
        <begin position="6"/>
        <end position="26"/>
    </location>
</feature>
<organism evidence="2 3">
    <name type="scientific">Ectobacillus antri</name>
    <dbReference type="NCBI Taxonomy" id="2486280"/>
    <lineage>
        <taxon>Bacteria</taxon>
        <taxon>Bacillati</taxon>
        <taxon>Bacillota</taxon>
        <taxon>Bacilli</taxon>
        <taxon>Bacillales</taxon>
        <taxon>Bacillaceae</taxon>
        <taxon>Ectobacillus</taxon>
    </lineage>
</organism>
<name>A0ABT6H4A1_9BACI</name>
<feature type="transmembrane region" description="Helical" evidence="1">
    <location>
        <begin position="181"/>
        <end position="201"/>
    </location>
</feature>